<reference evidence="2" key="1">
    <citation type="submission" date="2023-08" db="EMBL/GenBank/DDBJ databases">
        <authorList>
            <person name="Alioto T."/>
            <person name="Alioto T."/>
            <person name="Gomez Garrido J."/>
        </authorList>
    </citation>
    <scope>NUCLEOTIDE SEQUENCE</scope>
</reference>
<proteinExistence type="predicted"/>
<organism evidence="2 3">
    <name type="scientific">Octopus vulgaris</name>
    <name type="common">Common octopus</name>
    <dbReference type="NCBI Taxonomy" id="6645"/>
    <lineage>
        <taxon>Eukaryota</taxon>
        <taxon>Metazoa</taxon>
        <taxon>Spiralia</taxon>
        <taxon>Lophotrochozoa</taxon>
        <taxon>Mollusca</taxon>
        <taxon>Cephalopoda</taxon>
        <taxon>Coleoidea</taxon>
        <taxon>Octopodiformes</taxon>
        <taxon>Octopoda</taxon>
        <taxon>Incirrata</taxon>
        <taxon>Octopodidae</taxon>
        <taxon>Octopus</taxon>
    </lineage>
</organism>
<keyword evidence="1" id="KW-0812">Transmembrane</keyword>
<keyword evidence="1" id="KW-0472">Membrane</keyword>
<keyword evidence="1" id="KW-1133">Transmembrane helix</keyword>
<evidence type="ECO:0000256" key="1">
    <source>
        <dbReference type="SAM" id="Phobius"/>
    </source>
</evidence>
<keyword evidence="3" id="KW-1185">Reference proteome</keyword>
<evidence type="ECO:0000313" key="2">
    <source>
        <dbReference type="EMBL" id="CAI9737367.1"/>
    </source>
</evidence>
<dbReference type="GO" id="GO:0016020">
    <property type="term" value="C:membrane"/>
    <property type="evidence" value="ECO:0007669"/>
    <property type="project" value="UniProtKB-SubCell"/>
</dbReference>
<name>A0AA36BP51_OCTVU</name>
<dbReference type="EMBL" id="OX597833">
    <property type="protein sequence ID" value="CAI9737367.1"/>
    <property type="molecule type" value="Genomic_DNA"/>
</dbReference>
<feature type="transmembrane region" description="Helical" evidence="1">
    <location>
        <begin position="160"/>
        <end position="180"/>
    </location>
</feature>
<feature type="transmembrane region" description="Helical" evidence="1">
    <location>
        <begin position="209"/>
        <end position="228"/>
    </location>
</feature>
<dbReference type="AlphaFoldDB" id="A0AA36BP51"/>
<sequence length="249" mass="28443">MPSMAEKYKEFKNEDDTDYLVYEDEFEPEVTSSRNEKYSLDAQKEIGFSSIEDKVSKYQEELRKTDATEGRKDVVTHADDINEKADDTTVRGDEQDLSNGHSYGVMYFNHAGEATFTTDRVRTTQVEGTTVISTADYASNFNPYSFEKPLKKKSIKYMKAVSIVAILIFFPTGVAAFHYASKAEHAFDIGIERGNIDEARKFAKKSEKFIIFSFFMAFIIAIIVLAIYERIHLSPSDVRQHNYHRLIAG</sequence>
<dbReference type="Proteomes" id="UP001162480">
    <property type="component" value="Chromosome 20"/>
</dbReference>
<protein>
    <submittedName>
        <fullName evidence="2">XP_014783371.1PREDICTED: uncharacterized protein LOC106878613 isoform X1</fullName>
    </submittedName>
</protein>
<gene>
    <name evidence="2" type="ORF">OCTVUL_1B005434</name>
</gene>
<accession>A0AA36BP51</accession>
<evidence type="ECO:0000313" key="3">
    <source>
        <dbReference type="Proteomes" id="UP001162480"/>
    </source>
</evidence>